<dbReference type="OrthoDB" id="27330at2"/>
<dbReference type="RefSeq" id="WP_151573945.1">
    <property type="nucleotide sequence ID" value="NZ_WBOT01000003.1"/>
</dbReference>
<evidence type="ECO:0000256" key="5">
    <source>
        <dbReference type="ARBA" id="ARBA00022968"/>
    </source>
</evidence>
<evidence type="ECO:0000256" key="3">
    <source>
        <dbReference type="ARBA" id="ARBA00022679"/>
    </source>
</evidence>
<keyword evidence="6 9" id="KW-1133">Transmembrane helix</keyword>
<dbReference type="EMBL" id="WBOT01000003">
    <property type="protein sequence ID" value="KAB2332646.1"/>
    <property type="molecule type" value="Genomic_DNA"/>
</dbReference>
<dbReference type="GO" id="GO:0005886">
    <property type="term" value="C:plasma membrane"/>
    <property type="evidence" value="ECO:0007669"/>
    <property type="project" value="UniProtKB-SubCell"/>
</dbReference>
<dbReference type="HAMAP" id="MF_01140">
    <property type="entry name" value="TagU_transferase"/>
    <property type="match status" value="1"/>
</dbReference>
<accession>A0A7V7UVB0</accession>
<sequence length="315" mass="35750">MTRKGTSKRRKWLKIIGIISVLLIVALGGYAYLVYKSLNEAVDTMHQPIDREKSDKRVEQITLEEREPFSVLMLGVDEREGDKGRSDTMIVLTVNPNTQSIKMLSIPRDTRTEIVGHGTEDKINHAYAFGNEEMSMATVENFLDIPLDYYIKVNMEGFKDIVDAVGGINVNNKMAFSQSGKQFEEGNIELDGDAALAYIRMRKQDPNGDFGRQERQRQIIQGVIRKGISFNSLTNFDDIFDALGRNVRTNMTFAEMRDIQKNYRDAAGTIDQLQISGSGEYIGSIWYLIVPEEEKVRVQNELKEHLELEVTEAPA</sequence>
<dbReference type="Proteomes" id="UP000441354">
    <property type="component" value="Unassembled WGS sequence"/>
</dbReference>
<evidence type="ECO:0000313" key="13">
    <source>
        <dbReference type="Proteomes" id="UP000441354"/>
    </source>
</evidence>
<feature type="transmembrane region" description="Helical" evidence="10">
    <location>
        <begin position="12"/>
        <end position="35"/>
    </location>
</feature>
<keyword evidence="3 9" id="KW-0808">Transferase</keyword>
<keyword evidence="5 9" id="KW-0735">Signal-anchor</keyword>
<evidence type="ECO:0000256" key="9">
    <source>
        <dbReference type="HAMAP-Rule" id="MF_01140"/>
    </source>
</evidence>
<keyword evidence="8 9" id="KW-0961">Cell wall biogenesis/degradation</keyword>
<comment type="subcellular location">
    <subcellularLocation>
        <location evidence="9">Cell membrane</location>
        <topology evidence="9">Single-pass type II membrane protein</topology>
    </subcellularLocation>
</comment>
<dbReference type="PANTHER" id="PTHR33392:SF6">
    <property type="entry name" value="POLYISOPRENYL-TEICHOIC ACID--PEPTIDOGLYCAN TEICHOIC ACID TRANSFERASE TAGU"/>
    <property type="match status" value="1"/>
</dbReference>
<gene>
    <name evidence="9" type="primary">tagU</name>
    <name evidence="12" type="ORF">F7732_11175</name>
</gene>
<evidence type="ECO:0000256" key="6">
    <source>
        <dbReference type="ARBA" id="ARBA00022989"/>
    </source>
</evidence>
<dbReference type="InterPro" id="IPR004474">
    <property type="entry name" value="LytR_CpsA_psr"/>
</dbReference>
<evidence type="ECO:0000313" key="12">
    <source>
        <dbReference type="EMBL" id="KAB2332646.1"/>
    </source>
</evidence>
<comment type="pathway">
    <text evidence="9">Cell wall biogenesis.</text>
</comment>
<dbReference type="PANTHER" id="PTHR33392">
    <property type="entry name" value="POLYISOPRENYL-TEICHOIC ACID--PEPTIDOGLYCAN TEICHOIC ACID TRANSFERASE TAGU"/>
    <property type="match status" value="1"/>
</dbReference>
<keyword evidence="13" id="KW-1185">Reference proteome</keyword>
<feature type="domain" description="Cell envelope-related transcriptional attenuator" evidence="11">
    <location>
        <begin position="85"/>
        <end position="226"/>
    </location>
</feature>
<keyword evidence="4 9" id="KW-0812">Transmembrane</keyword>
<dbReference type="NCBIfam" id="NF006897">
    <property type="entry name" value="PRK09379.1"/>
    <property type="match status" value="1"/>
</dbReference>
<dbReference type="Gene3D" id="3.40.630.190">
    <property type="entry name" value="LCP protein"/>
    <property type="match status" value="1"/>
</dbReference>
<evidence type="ECO:0000256" key="8">
    <source>
        <dbReference type="ARBA" id="ARBA00023316"/>
    </source>
</evidence>
<dbReference type="AlphaFoldDB" id="A0A7V7UVB0"/>
<evidence type="ECO:0000256" key="7">
    <source>
        <dbReference type="ARBA" id="ARBA00023136"/>
    </source>
</evidence>
<dbReference type="InterPro" id="IPR050922">
    <property type="entry name" value="LytR/CpsA/Psr_CW_biosynth"/>
</dbReference>
<feature type="topological domain" description="Cytoplasmic" evidence="9">
    <location>
        <begin position="1"/>
        <end position="11"/>
    </location>
</feature>
<feature type="topological domain" description="Extracellular" evidence="9">
    <location>
        <begin position="33"/>
        <end position="315"/>
    </location>
</feature>
<evidence type="ECO:0000256" key="1">
    <source>
        <dbReference type="ARBA" id="ARBA00006068"/>
    </source>
</evidence>
<dbReference type="Pfam" id="PF03816">
    <property type="entry name" value="LytR_cpsA_psr"/>
    <property type="match status" value="1"/>
</dbReference>
<proteinExistence type="inferred from homology"/>
<evidence type="ECO:0000256" key="10">
    <source>
        <dbReference type="SAM" id="Phobius"/>
    </source>
</evidence>
<keyword evidence="7 9" id="KW-0472">Membrane</keyword>
<comment type="function">
    <text evidence="9">May catalyze the final step in cell wall teichoic acid biosynthesis, the transfer of the anionic cell wall polymers (APs) from their lipid-linked precursor to the cell wall peptidoglycan (PG).</text>
</comment>
<dbReference type="EC" id="2.7.8.-" evidence="9"/>
<dbReference type="GO" id="GO:0070726">
    <property type="term" value="P:cell wall assembly"/>
    <property type="evidence" value="ECO:0007669"/>
    <property type="project" value="UniProtKB-UniRule"/>
</dbReference>
<comment type="similarity">
    <text evidence="1 9">Belongs to the LytR/CpsA/Psr (LCP) family.</text>
</comment>
<protein>
    <recommendedName>
        <fullName evidence="9">Polyisoprenyl-teichoic acid--peptidoglycan teichoic acid transferase TagU</fullName>
        <ecNumber evidence="9">2.7.8.-</ecNumber>
    </recommendedName>
</protein>
<name>A0A7V7UVB0_9BACI</name>
<evidence type="ECO:0000256" key="2">
    <source>
        <dbReference type="ARBA" id="ARBA00022475"/>
    </source>
</evidence>
<evidence type="ECO:0000256" key="4">
    <source>
        <dbReference type="ARBA" id="ARBA00022692"/>
    </source>
</evidence>
<keyword evidence="2 9" id="KW-1003">Cell membrane</keyword>
<organism evidence="12 13">
    <name type="scientific">Bacillus mesophilum</name>
    <dbReference type="NCBI Taxonomy" id="1071718"/>
    <lineage>
        <taxon>Bacteria</taxon>
        <taxon>Bacillati</taxon>
        <taxon>Bacillota</taxon>
        <taxon>Bacilli</taxon>
        <taxon>Bacillales</taxon>
        <taxon>Bacillaceae</taxon>
        <taxon>Bacillus</taxon>
    </lineage>
</organism>
<comment type="caution">
    <text evidence="12">The sequence shown here is derived from an EMBL/GenBank/DDBJ whole genome shotgun (WGS) entry which is preliminary data.</text>
</comment>
<dbReference type="NCBIfam" id="TIGR00350">
    <property type="entry name" value="lytR_cpsA_psr"/>
    <property type="match status" value="1"/>
</dbReference>
<reference evidence="12 13" key="1">
    <citation type="journal article" date="2014" name="Arch. Microbiol.">
        <title>Bacillus mesophilum sp. nov., strain IITR-54T, a novel 4-chlorobiphenyl dechlorinating bacterium.</title>
        <authorList>
            <person name="Manickam N."/>
            <person name="Singh N.K."/>
            <person name="Bajaj A."/>
            <person name="Kumar R.M."/>
            <person name="Kaur G."/>
            <person name="Kaur N."/>
            <person name="Bala M."/>
            <person name="Kumar A."/>
            <person name="Mayilraj S."/>
        </authorList>
    </citation>
    <scope>NUCLEOTIDE SEQUENCE [LARGE SCALE GENOMIC DNA]</scope>
    <source>
        <strain evidence="12 13">IITR-54</strain>
    </source>
</reference>
<dbReference type="InterPro" id="IPR023734">
    <property type="entry name" value="TagU"/>
</dbReference>
<evidence type="ECO:0000259" key="11">
    <source>
        <dbReference type="Pfam" id="PF03816"/>
    </source>
</evidence>
<dbReference type="GO" id="GO:0016780">
    <property type="term" value="F:phosphotransferase activity, for other substituted phosphate groups"/>
    <property type="evidence" value="ECO:0007669"/>
    <property type="project" value="UniProtKB-UniRule"/>
</dbReference>